<keyword evidence="3" id="KW-0813">Transport</keyword>
<evidence type="ECO:0000256" key="8">
    <source>
        <dbReference type="ARBA" id="ARBA00023170"/>
    </source>
</evidence>
<dbReference type="SMART" id="SM00079">
    <property type="entry name" value="PBPe"/>
    <property type="match status" value="1"/>
</dbReference>
<keyword evidence="9" id="KW-0325">Glycoprotein</keyword>
<dbReference type="InterPro" id="IPR001320">
    <property type="entry name" value="Iontro_rcpt_C"/>
</dbReference>
<keyword evidence="5 12" id="KW-1133">Transmembrane helix</keyword>
<keyword evidence="7 12" id="KW-0472">Membrane</keyword>
<evidence type="ECO:0000256" key="7">
    <source>
        <dbReference type="ARBA" id="ARBA00023136"/>
    </source>
</evidence>
<dbReference type="Gene3D" id="1.10.287.70">
    <property type="match status" value="1"/>
</dbReference>
<feature type="transmembrane region" description="Helical" evidence="12">
    <location>
        <begin position="505"/>
        <end position="525"/>
    </location>
</feature>
<feature type="domain" description="Ionotropic glutamate receptor C-terminal" evidence="13">
    <location>
        <begin position="382"/>
        <end position="748"/>
    </location>
</feature>
<evidence type="ECO:0000313" key="15">
    <source>
        <dbReference type="Proteomes" id="UP001286313"/>
    </source>
</evidence>
<evidence type="ECO:0000256" key="1">
    <source>
        <dbReference type="ARBA" id="ARBA00004141"/>
    </source>
</evidence>
<comment type="caution">
    <text evidence="14">The sequence shown here is derived from an EMBL/GenBank/DDBJ whole genome shotgun (WGS) entry which is preliminary data.</text>
</comment>
<evidence type="ECO:0000256" key="6">
    <source>
        <dbReference type="ARBA" id="ARBA00023065"/>
    </source>
</evidence>
<dbReference type="Pfam" id="PF10613">
    <property type="entry name" value="Lig_chan-Glu_bd"/>
    <property type="match status" value="1"/>
</dbReference>
<protein>
    <recommendedName>
        <fullName evidence="13">Ionotropic glutamate receptor C-terminal domain-containing protein</fullName>
    </recommendedName>
</protein>
<feature type="transmembrane region" description="Helical" evidence="12">
    <location>
        <begin position="569"/>
        <end position="595"/>
    </location>
</feature>
<dbReference type="Gene3D" id="3.40.190.10">
    <property type="entry name" value="Periplasmic binding protein-like II"/>
    <property type="match status" value="1"/>
</dbReference>
<keyword evidence="6" id="KW-0406">Ion transport</keyword>
<dbReference type="AlphaFoldDB" id="A0AAE1KE29"/>
<evidence type="ECO:0000256" key="9">
    <source>
        <dbReference type="ARBA" id="ARBA00023180"/>
    </source>
</evidence>
<evidence type="ECO:0000256" key="12">
    <source>
        <dbReference type="SAM" id="Phobius"/>
    </source>
</evidence>
<proteinExistence type="inferred from homology"/>
<name>A0AAE1KE29_PETCI</name>
<sequence>MVLCPASSSSSSSTFSNSSVTASVVPQVDVDCSCVSQLVYDVVTTRAWPSVTFVFASRSFGELEPVCVVRQSIMRRMWGANIYITHFHQHHHHHHHHHSFTSHGYVLVYNNATSSFLDQASEAGVLGEAEWLLLLLEEGSQAALEAQVTNLDAFIDSELMFVTQHNCSAHIKYFFPHHPLPYHNSLPHHPFLPPSLITPISLPPSLITPFFLPHQPLLPPSLPHHPLLPPSLITPFSLLPSLPHHPLLLFLLPSLPQHPFLPPSSPPSSSLINPFFLPPSLITPFFLPPSLITPFFLPPSLPHHPFLPPSLPPSSPPSSSLITPFSFLPSLITTFFQSVYRVGPKQRQARVEVVGTWSKKGGLTPSPLAKLDRRKDFNGYPMTGVGVKVFDFFTTYLSGGGVSGFVGDIVTTLQKTHNFTMRYEVLEGYAYGKLESGSNTRWTGMVGALQEGRADLTVSELSIIQERSEVISYTQPLYIVSRRLFVATHVDFSKKLLAYASPMDTLLYITIFGNMVGLAFILYFIERLSLHFIPIKKEADSWSLVSWYMTSAFLQQGCSTCPSYMGSRIIFWVGFIVSLIVFTSYSATLVSHLAVERPASLPFSTLQQLSRQTGWDAGVNNNDLFQVTATQTCAGSVREECRVLQEVWNRIIMRSPDNIVDSYRHGIQKVLQEKYVFIGVDVTTNYYIRELSPEDGCRVKELPGRYLTGGVAIGLQQKSPFRSIFDSSIQRMREAGLMSKLIKEWLSADRSCTLATEISASITDVAIIFFLLMGGATVSCILLTAEIMVSWMKKHGIRPEAHPLTITGRPAWDKHTRKNQGIVAAFTQLQHAFRKSETINIQERLYENKY</sequence>
<evidence type="ECO:0000313" key="14">
    <source>
        <dbReference type="EMBL" id="KAK3871119.1"/>
    </source>
</evidence>
<accession>A0AAE1KE29</accession>
<keyword evidence="4 12" id="KW-0812">Transmembrane</keyword>
<keyword evidence="15" id="KW-1185">Reference proteome</keyword>
<evidence type="ECO:0000256" key="4">
    <source>
        <dbReference type="ARBA" id="ARBA00022692"/>
    </source>
</evidence>
<evidence type="ECO:0000256" key="3">
    <source>
        <dbReference type="ARBA" id="ARBA00022448"/>
    </source>
</evidence>
<comment type="subcellular location">
    <subcellularLocation>
        <location evidence="1">Membrane</location>
        <topology evidence="1">Multi-pass membrane protein</topology>
    </subcellularLocation>
</comment>
<feature type="transmembrane region" description="Helical" evidence="12">
    <location>
        <begin position="765"/>
        <end position="789"/>
    </location>
</feature>
<comment type="similarity">
    <text evidence="2">Belongs to the glutamate-gated ion channel (TC 1.A.10.1) family.</text>
</comment>
<dbReference type="Proteomes" id="UP001286313">
    <property type="component" value="Unassembled WGS sequence"/>
</dbReference>
<dbReference type="GO" id="GO:0015276">
    <property type="term" value="F:ligand-gated monoatomic ion channel activity"/>
    <property type="evidence" value="ECO:0007669"/>
    <property type="project" value="InterPro"/>
</dbReference>
<evidence type="ECO:0000259" key="13">
    <source>
        <dbReference type="SMART" id="SM00079"/>
    </source>
</evidence>
<keyword evidence="11" id="KW-0407">Ion channel</keyword>
<dbReference type="GO" id="GO:0016020">
    <property type="term" value="C:membrane"/>
    <property type="evidence" value="ECO:0007669"/>
    <property type="project" value="UniProtKB-SubCell"/>
</dbReference>
<gene>
    <name evidence="14" type="ORF">Pcinc_023714</name>
</gene>
<evidence type="ECO:0000256" key="5">
    <source>
        <dbReference type="ARBA" id="ARBA00022989"/>
    </source>
</evidence>
<keyword evidence="10" id="KW-1071">Ligand-gated ion channel</keyword>
<dbReference type="InterPro" id="IPR015683">
    <property type="entry name" value="Ionotropic_Glu_rcpt"/>
</dbReference>
<dbReference type="Pfam" id="PF00060">
    <property type="entry name" value="Lig_chan"/>
    <property type="match status" value="1"/>
</dbReference>
<dbReference type="SUPFAM" id="SSF53850">
    <property type="entry name" value="Periplasmic binding protein-like II"/>
    <property type="match status" value="1"/>
</dbReference>
<dbReference type="InterPro" id="IPR019594">
    <property type="entry name" value="Glu/Gly-bd"/>
</dbReference>
<reference evidence="14" key="1">
    <citation type="submission" date="2023-10" db="EMBL/GenBank/DDBJ databases">
        <title>Genome assemblies of two species of porcelain crab, Petrolisthes cinctipes and Petrolisthes manimaculis (Anomura: Porcellanidae).</title>
        <authorList>
            <person name="Angst P."/>
        </authorList>
    </citation>
    <scope>NUCLEOTIDE SEQUENCE</scope>
    <source>
        <strain evidence="14">PB745_01</strain>
        <tissue evidence="14">Gill</tissue>
    </source>
</reference>
<evidence type="ECO:0000256" key="11">
    <source>
        <dbReference type="ARBA" id="ARBA00023303"/>
    </source>
</evidence>
<evidence type="ECO:0000256" key="10">
    <source>
        <dbReference type="ARBA" id="ARBA00023286"/>
    </source>
</evidence>
<evidence type="ECO:0000256" key="2">
    <source>
        <dbReference type="ARBA" id="ARBA00008685"/>
    </source>
</evidence>
<dbReference type="PANTHER" id="PTHR18966">
    <property type="entry name" value="IONOTROPIC GLUTAMATE RECEPTOR"/>
    <property type="match status" value="1"/>
</dbReference>
<dbReference type="EMBL" id="JAWQEG010002564">
    <property type="protein sequence ID" value="KAK3871119.1"/>
    <property type="molecule type" value="Genomic_DNA"/>
</dbReference>
<organism evidence="14 15">
    <name type="scientific">Petrolisthes cinctipes</name>
    <name type="common">Flat porcelain crab</name>
    <dbReference type="NCBI Taxonomy" id="88211"/>
    <lineage>
        <taxon>Eukaryota</taxon>
        <taxon>Metazoa</taxon>
        <taxon>Ecdysozoa</taxon>
        <taxon>Arthropoda</taxon>
        <taxon>Crustacea</taxon>
        <taxon>Multicrustacea</taxon>
        <taxon>Malacostraca</taxon>
        <taxon>Eumalacostraca</taxon>
        <taxon>Eucarida</taxon>
        <taxon>Decapoda</taxon>
        <taxon>Pleocyemata</taxon>
        <taxon>Anomura</taxon>
        <taxon>Galatheoidea</taxon>
        <taxon>Porcellanidae</taxon>
        <taxon>Petrolisthes</taxon>
    </lineage>
</organism>
<keyword evidence="8" id="KW-0675">Receptor</keyword>